<comment type="caution">
    <text evidence="3">The sequence shown here is derived from an EMBL/GenBank/DDBJ whole genome shotgun (WGS) entry which is preliminary data.</text>
</comment>
<accession>A0A938Y4A7</accession>
<dbReference type="Pfam" id="PF00106">
    <property type="entry name" value="adh_short"/>
    <property type="match status" value="1"/>
</dbReference>
<dbReference type="SUPFAM" id="SSF51735">
    <property type="entry name" value="NAD(P)-binding Rossmann-fold domains"/>
    <property type="match status" value="1"/>
</dbReference>
<dbReference type="CDD" id="cd05233">
    <property type="entry name" value="SDR_c"/>
    <property type="match status" value="1"/>
</dbReference>
<evidence type="ECO:0000256" key="2">
    <source>
        <dbReference type="RuleBase" id="RU000363"/>
    </source>
</evidence>
<dbReference type="PANTHER" id="PTHR42879">
    <property type="entry name" value="3-OXOACYL-(ACYL-CARRIER-PROTEIN) REDUCTASE"/>
    <property type="match status" value="1"/>
</dbReference>
<dbReference type="InterPro" id="IPR050259">
    <property type="entry name" value="SDR"/>
</dbReference>
<protein>
    <submittedName>
        <fullName evidence="3">3-oxoacyl-[acyl-carrier protein] reductase</fullName>
        <ecNumber evidence="3">1.1.1.100</ecNumber>
    </submittedName>
</protein>
<dbReference type="PRINTS" id="PR00080">
    <property type="entry name" value="SDRFAMILY"/>
</dbReference>
<sequence length="237" mass="24920">MQLELFPLANKVALVTNGFGPVGEEICRRLAGAGANVWLHGQVEEGCELSDTMAAEWTALGVHLSPVRGTAADRQTIAQLVATILEQCGKIDLLVNNCQAGQRRSFHQLTPADWLTTMQLNLDRPFLFCQQVLPAMLGAGGGTIVHVSSTAALTGQISPDFAASQSAVQSLTKGLWHEFHGKGIQVIGLAPEAKEAGAEQSGQLAKAIGEMVLLLGTGYGVYLNGEILTVHGGIPNG</sequence>
<dbReference type="InterPro" id="IPR002347">
    <property type="entry name" value="SDR_fam"/>
</dbReference>
<dbReference type="Gene3D" id="3.40.50.720">
    <property type="entry name" value="NAD(P)-binding Rossmann-like Domain"/>
    <property type="match status" value="1"/>
</dbReference>
<proteinExistence type="inferred from homology"/>
<keyword evidence="3" id="KW-0560">Oxidoreductase</keyword>
<evidence type="ECO:0000256" key="1">
    <source>
        <dbReference type="ARBA" id="ARBA00006484"/>
    </source>
</evidence>
<dbReference type="RefSeq" id="WP_204519394.1">
    <property type="nucleotide sequence ID" value="NZ_BAABIN010000012.1"/>
</dbReference>
<dbReference type="GO" id="GO:0004316">
    <property type="term" value="F:3-oxoacyl-[acyl-carrier-protein] reductase (NADPH) activity"/>
    <property type="evidence" value="ECO:0007669"/>
    <property type="project" value="UniProtKB-EC"/>
</dbReference>
<evidence type="ECO:0000313" key="3">
    <source>
        <dbReference type="EMBL" id="MBM7591696.1"/>
    </source>
</evidence>
<evidence type="ECO:0000313" key="4">
    <source>
        <dbReference type="Proteomes" id="UP000717624"/>
    </source>
</evidence>
<dbReference type="PANTHER" id="PTHR42879:SF2">
    <property type="entry name" value="3-OXOACYL-[ACYL-CARRIER-PROTEIN] REDUCTASE FABG"/>
    <property type="match status" value="1"/>
</dbReference>
<dbReference type="Proteomes" id="UP000717624">
    <property type="component" value="Unassembled WGS sequence"/>
</dbReference>
<dbReference type="InterPro" id="IPR036291">
    <property type="entry name" value="NAD(P)-bd_dom_sf"/>
</dbReference>
<organism evidence="3 4">
    <name type="scientific">Brevibacillus fulvus</name>
    <dbReference type="NCBI Taxonomy" id="1125967"/>
    <lineage>
        <taxon>Bacteria</taxon>
        <taxon>Bacillati</taxon>
        <taxon>Bacillota</taxon>
        <taxon>Bacilli</taxon>
        <taxon>Bacillales</taxon>
        <taxon>Paenibacillaceae</taxon>
        <taxon>Brevibacillus</taxon>
    </lineage>
</organism>
<dbReference type="PRINTS" id="PR00081">
    <property type="entry name" value="GDHRDH"/>
</dbReference>
<dbReference type="EC" id="1.1.1.100" evidence="3"/>
<dbReference type="AlphaFoldDB" id="A0A938Y4A7"/>
<keyword evidence="4" id="KW-1185">Reference proteome</keyword>
<reference evidence="3" key="1">
    <citation type="submission" date="2021-01" db="EMBL/GenBank/DDBJ databases">
        <title>Genomic Encyclopedia of Type Strains, Phase IV (KMG-IV): sequencing the most valuable type-strain genomes for metagenomic binning, comparative biology and taxonomic classification.</title>
        <authorList>
            <person name="Goeker M."/>
        </authorList>
    </citation>
    <scope>NUCLEOTIDE SEQUENCE</scope>
    <source>
        <strain evidence="3">DSM 25523</strain>
    </source>
</reference>
<name>A0A938Y4A7_9BACL</name>
<gene>
    <name evidence="3" type="ORF">JOD01_003347</name>
</gene>
<dbReference type="EMBL" id="JAFBEB010000014">
    <property type="protein sequence ID" value="MBM7591696.1"/>
    <property type="molecule type" value="Genomic_DNA"/>
</dbReference>
<comment type="similarity">
    <text evidence="1 2">Belongs to the short-chain dehydrogenases/reductases (SDR) family.</text>
</comment>